<reference evidence="2" key="2">
    <citation type="submission" date="2021-04" db="EMBL/GenBank/DDBJ databases">
        <authorList>
            <person name="Gilroy R."/>
        </authorList>
    </citation>
    <scope>NUCLEOTIDE SEQUENCE</scope>
    <source>
        <strain evidence="2">ChiGjej1B1-98</strain>
    </source>
</reference>
<dbReference type="Proteomes" id="UP000824005">
    <property type="component" value="Unassembled WGS sequence"/>
</dbReference>
<protein>
    <submittedName>
        <fullName evidence="2">Uncharacterized protein</fullName>
    </submittedName>
</protein>
<feature type="transmembrane region" description="Helical" evidence="1">
    <location>
        <begin position="36"/>
        <end position="58"/>
    </location>
</feature>
<accession>A0A9D2CAE0</accession>
<keyword evidence="1" id="KW-1133">Transmembrane helix</keyword>
<keyword evidence="1" id="KW-0472">Membrane</keyword>
<gene>
    <name evidence="2" type="ORF">H9830_10510</name>
</gene>
<sequence>MIVWRGWGVLVFIYAGVGAIALGALGGLMFPAGGATTIFVGFGIIIGAALGFLHGWYLNVLSPRKKYEAWALQERPRLQEAAEGGRLAYRNVTPTTAAESDQMIEAIIADGQAEFKRMGYHSLFFIPMQWAAVVAALIGVVLIVLGISR</sequence>
<keyword evidence="1" id="KW-0812">Transmembrane</keyword>
<evidence type="ECO:0000313" key="2">
    <source>
        <dbReference type="EMBL" id="HIY66693.1"/>
    </source>
</evidence>
<dbReference type="AlphaFoldDB" id="A0A9D2CAE0"/>
<organism evidence="2 3">
    <name type="scientific">Candidatus Agrococcus pullicola</name>
    <dbReference type="NCBI Taxonomy" id="2838429"/>
    <lineage>
        <taxon>Bacteria</taxon>
        <taxon>Bacillati</taxon>
        <taxon>Actinomycetota</taxon>
        <taxon>Actinomycetes</taxon>
        <taxon>Micrococcales</taxon>
        <taxon>Microbacteriaceae</taxon>
        <taxon>Agrococcus</taxon>
    </lineage>
</organism>
<proteinExistence type="predicted"/>
<reference evidence="2" key="1">
    <citation type="journal article" date="2021" name="PeerJ">
        <title>Extensive microbial diversity within the chicken gut microbiome revealed by metagenomics and culture.</title>
        <authorList>
            <person name="Gilroy R."/>
            <person name="Ravi A."/>
            <person name="Getino M."/>
            <person name="Pursley I."/>
            <person name="Horton D.L."/>
            <person name="Alikhan N.F."/>
            <person name="Baker D."/>
            <person name="Gharbi K."/>
            <person name="Hall N."/>
            <person name="Watson M."/>
            <person name="Adriaenssens E.M."/>
            <person name="Foster-Nyarko E."/>
            <person name="Jarju S."/>
            <person name="Secka A."/>
            <person name="Antonio M."/>
            <person name="Oren A."/>
            <person name="Chaudhuri R.R."/>
            <person name="La Ragione R."/>
            <person name="Hildebrand F."/>
            <person name="Pallen M.J."/>
        </authorList>
    </citation>
    <scope>NUCLEOTIDE SEQUENCE</scope>
    <source>
        <strain evidence="2">ChiGjej1B1-98</strain>
    </source>
</reference>
<comment type="caution">
    <text evidence="2">The sequence shown here is derived from an EMBL/GenBank/DDBJ whole genome shotgun (WGS) entry which is preliminary data.</text>
</comment>
<evidence type="ECO:0000256" key="1">
    <source>
        <dbReference type="SAM" id="Phobius"/>
    </source>
</evidence>
<dbReference type="EMBL" id="DXDC01000319">
    <property type="protein sequence ID" value="HIY66693.1"/>
    <property type="molecule type" value="Genomic_DNA"/>
</dbReference>
<feature type="transmembrane region" description="Helical" evidence="1">
    <location>
        <begin position="7"/>
        <end position="30"/>
    </location>
</feature>
<evidence type="ECO:0000313" key="3">
    <source>
        <dbReference type="Proteomes" id="UP000824005"/>
    </source>
</evidence>
<name>A0A9D2CAE0_9MICO</name>
<feature type="transmembrane region" description="Helical" evidence="1">
    <location>
        <begin position="123"/>
        <end position="147"/>
    </location>
</feature>